<evidence type="ECO:0000256" key="1">
    <source>
        <dbReference type="SAM" id="MobiDB-lite"/>
    </source>
</evidence>
<comment type="caution">
    <text evidence="2">The sequence shown here is derived from an EMBL/GenBank/DDBJ whole genome shotgun (WGS) entry which is preliminary data.</text>
</comment>
<gene>
    <name evidence="2" type="ORF">WUBG_13517</name>
</gene>
<feature type="region of interest" description="Disordered" evidence="1">
    <location>
        <begin position="1"/>
        <end position="29"/>
    </location>
</feature>
<name>J9EF03_WUCBA</name>
<protein>
    <submittedName>
        <fullName evidence="2">Uncharacterized protein</fullName>
    </submittedName>
</protein>
<organism evidence="2 3">
    <name type="scientific">Wuchereria bancrofti</name>
    <dbReference type="NCBI Taxonomy" id="6293"/>
    <lineage>
        <taxon>Eukaryota</taxon>
        <taxon>Metazoa</taxon>
        <taxon>Ecdysozoa</taxon>
        <taxon>Nematoda</taxon>
        <taxon>Chromadorea</taxon>
        <taxon>Rhabditida</taxon>
        <taxon>Spirurina</taxon>
        <taxon>Spiruromorpha</taxon>
        <taxon>Filarioidea</taxon>
        <taxon>Onchocercidae</taxon>
        <taxon>Wuchereria</taxon>
    </lineage>
</organism>
<dbReference type="EMBL" id="ADBV01010355">
    <property type="protein sequence ID" value="EJW75577.1"/>
    <property type="molecule type" value="Genomic_DNA"/>
</dbReference>
<dbReference type="Proteomes" id="UP000004810">
    <property type="component" value="Unassembled WGS sequence"/>
</dbReference>
<feature type="non-terminal residue" evidence="2">
    <location>
        <position position="1"/>
    </location>
</feature>
<feature type="compositionally biased region" description="Polar residues" evidence="1">
    <location>
        <begin position="13"/>
        <end position="24"/>
    </location>
</feature>
<evidence type="ECO:0000313" key="2">
    <source>
        <dbReference type="EMBL" id="EJW75577.1"/>
    </source>
</evidence>
<accession>J9EF03</accession>
<dbReference type="AlphaFoldDB" id="J9EF03"/>
<proteinExistence type="predicted"/>
<feature type="compositionally biased region" description="Basic and acidic residues" evidence="1">
    <location>
        <begin position="1"/>
        <end position="12"/>
    </location>
</feature>
<reference evidence="3" key="1">
    <citation type="submission" date="2012-08" db="EMBL/GenBank/DDBJ databases">
        <title>The Genome Sequence of Wuchereria bancrofti.</title>
        <authorList>
            <person name="Nutman T.B."/>
            <person name="Fink D.L."/>
            <person name="Russ C."/>
            <person name="Young S."/>
            <person name="Zeng Q."/>
            <person name="Koehrsen M."/>
            <person name="Alvarado L."/>
            <person name="Berlin A."/>
            <person name="Chapman S.B."/>
            <person name="Chen Z."/>
            <person name="Freedman E."/>
            <person name="Gellesch M."/>
            <person name="Goldberg J."/>
            <person name="Griggs A."/>
            <person name="Gujja S."/>
            <person name="Heilman E.R."/>
            <person name="Heiman D."/>
            <person name="Hepburn T."/>
            <person name="Howarth C."/>
            <person name="Jen D."/>
            <person name="Larson L."/>
            <person name="Lewis B."/>
            <person name="Mehta T."/>
            <person name="Park D."/>
            <person name="Pearson M."/>
            <person name="Roberts A."/>
            <person name="Saif S."/>
            <person name="Shea T."/>
            <person name="Shenoy N."/>
            <person name="Sisk P."/>
            <person name="Stolte C."/>
            <person name="Sykes S."/>
            <person name="Walk T."/>
            <person name="White J."/>
            <person name="Yandava C."/>
            <person name="Haas B."/>
            <person name="Henn M.R."/>
            <person name="Nusbaum C."/>
            <person name="Birren B."/>
        </authorList>
    </citation>
    <scope>NUCLEOTIDE SEQUENCE [LARGE SCALE GENOMIC DNA]</scope>
    <source>
        <strain evidence="3">NA</strain>
    </source>
</reference>
<evidence type="ECO:0000313" key="3">
    <source>
        <dbReference type="Proteomes" id="UP000004810"/>
    </source>
</evidence>
<sequence>CLERKERYEMTERQISTRQRQVSPKRSYPTIHAKSFRCNVSSFKRTEKGTRLLMGTIRTSNYHNDG</sequence>